<accession>A0ABW2G9V4</accession>
<keyword evidence="3" id="KW-1185">Reference proteome</keyword>
<protein>
    <submittedName>
        <fullName evidence="2">Uncharacterized protein</fullName>
    </submittedName>
</protein>
<feature type="compositionally biased region" description="Polar residues" evidence="1">
    <location>
        <begin position="13"/>
        <end position="22"/>
    </location>
</feature>
<comment type="caution">
    <text evidence="2">The sequence shown here is derived from an EMBL/GenBank/DDBJ whole genome shotgun (WGS) entry which is preliminary data.</text>
</comment>
<dbReference type="EMBL" id="JBHTAJ010000121">
    <property type="protein sequence ID" value="MFC7184811.1"/>
    <property type="molecule type" value="Genomic_DNA"/>
</dbReference>
<reference evidence="3" key="1">
    <citation type="journal article" date="2019" name="Int. J. Syst. Evol. Microbiol.">
        <title>The Global Catalogue of Microorganisms (GCM) 10K type strain sequencing project: providing services to taxonomists for standard genome sequencing and annotation.</title>
        <authorList>
            <consortium name="The Broad Institute Genomics Platform"/>
            <consortium name="The Broad Institute Genome Sequencing Center for Infectious Disease"/>
            <person name="Wu L."/>
            <person name="Ma J."/>
        </authorList>
    </citation>
    <scope>NUCLEOTIDE SEQUENCE [LARGE SCALE GENOMIC DNA]</scope>
    <source>
        <strain evidence="3">CGMCC 1.12859</strain>
    </source>
</reference>
<evidence type="ECO:0000256" key="1">
    <source>
        <dbReference type="SAM" id="MobiDB-lite"/>
    </source>
</evidence>
<organism evidence="2 3">
    <name type="scientific">Kitasatospora paranensis</name>
    <dbReference type="NCBI Taxonomy" id="258053"/>
    <lineage>
        <taxon>Bacteria</taxon>
        <taxon>Bacillati</taxon>
        <taxon>Actinomycetota</taxon>
        <taxon>Actinomycetes</taxon>
        <taxon>Kitasatosporales</taxon>
        <taxon>Streptomycetaceae</taxon>
        <taxon>Kitasatospora</taxon>
    </lineage>
</organism>
<evidence type="ECO:0000313" key="2">
    <source>
        <dbReference type="EMBL" id="MFC7184811.1"/>
    </source>
</evidence>
<sequence length="90" mass="9442">MLSLPQDRPANATRANGVNWLSLSPDGDGGGAGHGDDTPLILRNMLPSSAFTHAVQNTHTPGDERAVMGDYLPTGTYTTATFEARSSQVS</sequence>
<gene>
    <name evidence="2" type="ORF">ACFQMG_35215</name>
</gene>
<proteinExistence type="predicted"/>
<feature type="region of interest" description="Disordered" evidence="1">
    <location>
        <begin position="1"/>
        <end position="39"/>
    </location>
</feature>
<evidence type="ECO:0000313" key="3">
    <source>
        <dbReference type="Proteomes" id="UP001596435"/>
    </source>
</evidence>
<name>A0ABW2G9V4_9ACTN</name>
<dbReference type="RefSeq" id="WP_345703996.1">
    <property type="nucleotide sequence ID" value="NZ_BAABKV010000001.1"/>
</dbReference>
<dbReference type="Proteomes" id="UP001596435">
    <property type="component" value="Unassembled WGS sequence"/>
</dbReference>